<dbReference type="Gene3D" id="2.10.25.10">
    <property type="entry name" value="Laminin"/>
    <property type="match status" value="11"/>
</dbReference>
<feature type="domain" description="VWFD" evidence="4">
    <location>
        <begin position="3152"/>
        <end position="3331"/>
    </location>
</feature>
<feature type="domain" description="VWFD" evidence="4">
    <location>
        <begin position="1609"/>
        <end position="1790"/>
    </location>
</feature>
<feature type="domain" description="VWFD" evidence="4">
    <location>
        <begin position="825"/>
        <end position="1004"/>
    </location>
</feature>
<evidence type="ECO:0000256" key="3">
    <source>
        <dbReference type="ARBA" id="ARBA00023180"/>
    </source>
</evidence>
<dbReference type="InterPro" id="IPR036084">
    <property type="entry name" value="Ser_inhib-like_sf"/>
</dbReference>
<feature type="domain" description="VWFD" evidence="4">
    <location>
        <begin position="4724"/>
        <end position="4879"/>
    </location>
</feature>
<dbReference type="GO" id="GO:0005615">
    <property type="term" value="C:extracellular space"/>
    <property type="evidence" value="ECO:0007669"/>
    <property type="project" value="TreeGrafter"/>
</dbReference>
<feature type="domain" description="VWFD" evidence="4">
    <location>
        <begin position="5088"/>
        <end position="5262"/>
    </location>
</feature>
<accession>A0A8D2J9T4</accession>
<dbReference type="Pfam" id="PF12714">
    <property type="entry name" value="TILa"/>
    <property type="match status" value="10"/>
</dbReference>
<dbReference type="SMART" id="SM00216">
    <property type="entry name" value="VWD"/>
    <property type="match status" value="13"/>
</dbReference>
<dbReference type="Pfam" id="PF00094">
    <property type="entry name" value="VWD"/>
    <property type="match status" value="14"/>
</dbReference>
<dbReference type="Proteomes" id="UP000694545">
    <property type="component" value="Unplaced"/>
</dbReference>
<dbReference type="SMART" id="SM00215">
    <property type="entry name" value="VWC_out"/>
    <property type="match status" value="11"/>
</dbReference>
<feature type="domain" description="VWFD" evidence="4">
    <location>
        <begin position="4338"/>
        <end position="4516"/>
    </location>
</feature>
<dbReference type="InterPro" id="IPR014853">
    <property type="entry name" value="VWF/SSPO/ZAN-like_Cys-rich_dom"/>
</dbReference>
<sequence>AGSRGQWWGNSLKCKEKNAHDSLATLHLPGMPVGGGSFMIFSWGIPGTKKVEVNKGKVVQVILPTTVEIKGSTVFSSVVRVLANKDISVLSVSSKALSTDTALLYDQNSLGKVHFVVTPSLGPTGTFPEFSVLTAEGPNVVDIYLKGEVTFQGKTYPAGSKLTITLMAFQGVQLQGIGDLSGTKITSQLPVAVLSGHVCAWKNTKCNHVFEQLLPDCLWGKIFMVPPLPWQTKSDILYISASQTTTLKYQIGTDTKTANLEEGQVLQIPVLPQSPVYLTASAAVQALLYSTGSTFQTITYDTFLLGVPDIDSFSRAYTVNGQVNFENFALLVVKTSETGGLVMDGKPLSNVAWNQILGTEFSWGLQALQATLVSSRVEHPASPFGLLCIGIANMDGYGTTAGRTKRSNVLCDKGMECKMINCQPHCVPSSEATCWAWGDPHYHTFDGRNYDFQGTCTYTMVKTCGDNFGLTPFHVYAKNENRGSKHVSYVGMVTIEVYGYIITVVRAEVGFVRVNGIRAHLPISLKDGSLQLSQSGTSFLLTTDFQMKLSYDWNFHLRISLSSVSQSSVCGLCGNFNGNPEDDFQMATGTLAPNLTAFSESWVVETGSELCWNDCYGPCKPCPSDLAKKYEAETSCGLITKASSGPFAPCHSQVNPTPYFEGCVYDVCANEGNKQSLCDALKAYADACQGEGAQIGDWRTAAGCFVKCPPNSQYQPCGTACPATCADDPTLPQKPCPAVCVEGCQCVEGFVLSQGKCIPQSSCGCLHEGHVYAPNERFFANEACSKLCVCNPSTRKVECTASGCKPSEQCRVVDGLRGCYPGGYGNCSAQGDPHYLTFDKHRFDFQGKCAYVFSEVCHQLPGLQAFGVYVQNEHRGNQAVTWTRSVQVNAYDIRIIISRQHPSKLLVEGLLTQLPFSAAEGRLKAYQKGRDAVMQADFGLLVFFDWDNRVSISVPSSYAGKLCGLCGNFNGNPGDDALVPGSVLVPSVPVFNITDATSFDPSCNEIIGPKCPGIEAKAEQQRTSGQNCGLIVAKDGPFRECHGHVDQEGAFHDCIYDSCFFEGHYSAVCAALASYAAACKADGITVYPWRSSKFCPLTCPPNSHYEPCAKGCSQTCISLYTPVPCPASCEEGCVCNEGFVTSGSGCVPIAECGCFYQGQYYPAQQDFYPTCNEHCKCQGGGNIVCTLASCGPNEECRLKDGQRKCYPTGSASCSAVGPIYLSYDGLSFDFQGNCFYILTKTQKGSNNLHPITVILRNEIQGTTTSIKVVYVEVLDFALTLQHSKWGQVNGISHRLPVNLLDGQLRIYQHGCLVKIDTVFGFSLNYNLLSYVSVIIPNIYQGQMEGLCGNYNQQKDDDLKLPDGTVKEDTLGTRTLCIEGCPGNICPGCDQKKIEFFKQQNYCGILTAPEGPFSACHAVVNPDGYLNSCILAQCISGGDKESLCQSIQSYVTVCQEARVKVQPWRSPSFCPLSCPANSHYDICSNICEISCAGLTDHLPCPKNCAEGCQCNDGFFFDGHKCLSLDQCGCFERGIYFPQVLLNNCTKQCVCSPAGGLFCDSHACLADEACEVKDGVLRCHKTDPCKTKICRPKETCQVKEGQAVCVPDYTGNCWAWGDPHYRTFDGYTYDFQGTCTYVFSESAGSDDGLVPFRVETKNENRGNNKAVSYVRQITIRLYELEITIHKGEKGRIRVNGLPNNLPVSLLGGLVRASLSGNNAKVQTNFGLTVLFDWLWRVEVLLPSSYYSKTGGLCGNFDQLPDNDRMAPDGTLVPTVPEWAGNWTVTDGDLHCFHECSGECPTCDGEKTQKHKVEEQCGVIFAPEGPFHRCHSVLDPKIFLDNCAYDVCMNGGDHAILCQAVNSYAQACLQEGHPAGDWRSPINCSLSCPENSHYEPCGNACPASCSDRMAQFACKEPCVETCQCNDGYLLSVDKCVPAGSCGCTFNNVYYKPGEEFWEGEDCSFHCVCDSSLEFVVCQRSGCKESEKCGVVNGVRGCHPRSLTCVSGGNYDYTTFDGHSYEFKGTCIYQLAKVCAVDSTVTPFSISAQNSPAPNGRAVTLQVYRMSITLRADQGNKIQVRLHQLCSLSHVLHFLIVANVGLSLKLVKENLNIVVSVPENYAGSLCGLCGNANGDPMDDKTNEYGENFRVGCLPGCSVDCPPCTSTELQRYQEDQYCGLLKKADGPFASCHGAVPIAPFFDECIRKTCEVHGSKSVWCEVITAYVSACQNKGFPLQEWRTETFCSYACPARSHYELCGNRCAATCDDPQRPTVCKSPCGESCICDAGFILSKDACVPLGECVCEYQGKYYKIGQEFFSNAFCHQRCQCMQNGVIQCHDFCSKEEACKIVGSYPVCFPREQGICYALDSQHYITFDGEAFSLPVSCSYILAQTNMCIRLLSPIFPADHPNATIFNGTIRQHSVTKASGQLGAILLPLWPFLQVNGERRLLPAVLGDVLVSQEGRIQLLQTRSGLRVHYDGGDFVAVSVSSTYQGLVKGLCGNFNKNKNDDFLKSNGEIAQDAAELGVSWRVKGGSCTAGCGDKCPICSKEIEAVFQLQSHCGIIRADPGPFSGCHSTVDPGQFFRYCLISICASSGAPKSLCHGLQAYAAACQAAGAPVGSWRYETNCSLNCLPGTHYESCTRHCNATCARALLCMNPCFDGCICDTGTLASGPDCVAAGQCGCWHDGRLTKPEKSYLSSDCKMNCVCQQPESVTCLPHSCGTNEVCGLREGRRGCFPPEGYCRLEPGAKLLSFDGLSGAVPTLATCRAQGDPHYQTFDKRQYNFMGTCTYTMAKTCGPDATFPAFHITAKNEKRGTQSVSYVGLVMVQVYGYNISVARSEYGLVRVNNQRSRLPISLHDGRLRLYQRGTSVFVATDFSLWVSYDWNSQLLVKISRSFSEKICGLCGNYNGNPTDDFRTPSGSLALSPEEFGKSWKVEDGDKLCWSDCRGECSEVTTNMLKKYKAEPFCGWISKRKNGPFSQCHPLVDPKIFLENCAYDLYIYKGHQEVLCQALKSYADACQSEGATLSDWRRLTGCSLSCPENSQYMLCGSACPATCNNQALPPDCNSSQCMETCECNEGFVLDAGQCIPQAACGCLFEDRLLSPNEQFWGDSTCTRHCICDPRSRQVQCQPASCKDGQQCKVENGLQDCYPTDYAKCSAFGYSHYHSFDGQSFNFQGTCLYTLTGLSKKSQGLIDFQVLVQNAGQVGGPISLNKLVKVQVYGLEILVSWAYRGRVMVNGLLTNLPYKRGLDQILIYQKGWHAVIRTDFDVTITFDWQSHVTVTVPNTYKDALGGLCSNFNGHRQDDLISRDAMPAANPTALGQRWKVAESPGCRELNPKVCPDFQRVAQHQRSTSVECGVLVDKRGPFRGCHGTINPEVFFLDCVYDYCTYGGRQAVLVHVVAAYVAACQAISFLFCPIAGANSHYELCTESCQQACSSLHWPLLCSTHCTEGCFCDKGFMLSGDRCVPMDQCGCMYQGQYYLAGETFFPTSKCNLECVCQVGGAVTCKEFSCGPYEECRVVDGTRKCHPVGLATCTAYGDPHYISFDGVRFDFQGTCTYILAKAVLTGKRDLTPFTVMQENETWKKKNVSVTKMVSVEAYGNTVALLQKKKGVVNGIFQSLPVVLSDGRLTAYQQGTNVLIKTEFGLLVSYNLVYRVTITIPSKYRGHVEGLCGNYNEQKKDEFLLQDGTLASDAAAFGAAWKVPVPGAEGSCSDGCSGSSCPVCEERKKAIFKQRNYCGILTASDGPFRACHSKVDPSVYFDNCIYDVCLGNGESLILCQSIQSYVSTCQEAGVSVEPWRNPSFCPLHCPANSHYQLCADLCSTSCAKITDPQPCPETCTEGCQCDDGFFFDGLGCVHAESCGCFHNGRYYKPNETVLLNNCQESCRCIPSQGVTCEAHSCARDETCKIQDGVLGCFHKDPCKALHCRQQETCKIENGLAKCVPNFNGSCWGWGDPHYHTFDGMDFDFQGTCSYTIAKYCGSDPTLVPFTIVEKNDNRGNQAVSYVSLANIFVYGYKISIYKQEVGRIRVCQSGDGLPLTLEEGKIRLFQSGPSAVLQTEFGLQVTYDWKWHLVITLPSSYYNAMCGLCGNFNRDPRDDMALPNGTMVSSVTSWASSWRVKDRDPFCWDSCQGNCPTCDESKKELYGSNAHCGIIRNASAGPFRECHAKVNPDDFFDSCIYDVCLNGGAQGFLCQALEAYAKTCRKAGALIYDWRTPSGCALQCPENSHYEFCGNACPASCSDRTAPSTCQEPCVETCQCDEGYVLSADKCVPTGSCGCTYNGFYYKPGEEFWAGGNCGSRCTCDSTLGIVVCKPASCQANEQCALVNGVWGCHPVSYATCSASGDLHYTSFDGRRYDFMGTCIYQLVGLCSDDPTLKPFTINVENNNRGNKKVSYTKVVTVEAYNLSIVLSQEHPRRIQVNGAFANLPFYHGDKIKAYLHGMEVFIQTDFDVTVVFDWKSYVRVMVPSTYTNAVCGLCGNNNRDPKDDFAMKDGSQAPSASQFAESWKVAEVPGCSVGCTDDCPACGDAQKEAYEGEQYCGILIKKDGPFRQCHGTIDPTPYFIDCVFDTCQYHGQHDALCRAISVYVAACQALGVQIGPWRTDSFCPACWLNSHYELCGNGCPVTCHGLSAPAGCVASCKEGCYCDAGFVLSGDQCVPLGDCGCMHQGKYYKKGEYFYPSSSCQEQCQCTENGVVECQETSCGPHEECKVQDGIQGCHPVGCGNCRVAAGSHYLTFDGRAYDFHGTCLYALSTVAGKDSRLANFSVLVENDRSLTKSVVVNGERYTLPMTTSAGRLWANQEGSNIIVQSDFGLKVLYDSSSYVLVFVPSTYQGHVGGLCGNFNKDKTDDFTLPSGESTQNVDQFGASWKVPLEGTGCSDGCGEKCPVCGSQQTAPYTPKSSCGMIQAMSGPFKGCHAFVDPAEYFGHCLYDMCASNGAMESLCRSLQAYVAACQAAGATIEAWRNSSFCPLTCPSNSHYSLCTRTCDFTCTSLSTSGQCTEKCFEGCQCDSSYLFDGNRCVAMEDCGCVYDGRYIKVHAGESLVLEGCLRKCTCRASGRLTCEDTSCQLGEICAIHDGVRGCRGPEGECALTPGARLVSFDGVSGEILHKGVYDVASLCNESDPFWFRIVAVVQECNDWDLPAVSTIHIFFQGGFITVRRNRETWINGHSMALPAKATDDVSVRLSEDGVVVELASKVKVLLWSTGKVLVQASGNLAGMLCASCGNFNGNSADDLQLPNGEIAGSISVVIEAWKSMDFSGW</sequence>
<keyword evidence="1" id="KW-0677">Repeat</keyword>
<feature type="domain" description="VWFD" evidence="4">
    <location>
        <begin position="3947"/>
        <end position="4127"/>
    </location>
</feature>
<feature type="domain" description="VWFD" evidence="4">
    <location>
        <begin position="1999"/>
        <end position="2157"/>
    </location>
</feature>
<dbReference type="InterPro" id="IPR050780">
    <property type="entry name" value="Mucin_vWF_Thrombospondin_sf"/>
</dbReference>
<evidence type="ECO:0000256" key="2">
    <source>
        <dbReference type="ARBA" id="ARBA00023157"/>
    </source>
</evidence>
<feature type="domain" description="VWFD" evidence="4">
    <location>
        <begin position="3531"/>
        <end position="3712"/>
    </location>
</feature>
<protein>
    <recommendedName>
        <fullName evidence="4">VWFD domain-containing protein</fullName>
    </recommendedName>
</protein>
<dbReference type="InterPro" id="IPR001007">
    <property type="entry name" value="VWF_dom"/>
</dbReference>
<feature type="domain" description="VWFD" evidence="4">
    <location>
        <begin position="432"/>
        <end position="612"/>
    </location>
</feature>
<evidence type="ECO:0000313" key="5">
    <source>
        <dbReference type="Ensembl" id="ENSVKKP00000011552.1"/>
    </source>
</evidence>
<dbReference type="PROSITE" id="PS51233">
    <property type="entry name" value="VWFD"/>
    <property type="match status" value="13"/>
</dbReference>
<evidence type="ECO:0000313" key="6">
    <source>
        <dbReference type="Proteomes" id="UP000694545"/>
    </source>
</evidence>
<dbReference type="PANTHER" id="PTHR11339">
    <property type="entry name" value="EXTRACELLULAR MATRIX GLYCOPROTEIN RELATED"/>
    <property type="match status" value="1"/>
</dbReference>
<dbReference type="Ensembl" id="ENSVKKT00000011830.1">
    <property type="protein sequence ID" value="ENSVKKP00000011552.1"/>
    <property type="gene ID" value="ENSVKKG00000008052.1"/>
</dbReference>
<dbReference type="InterPro" id="IPR002919">
    <property type="entry name" value="TIL_dom"/>
</dbReference>
<dbReference type="Pfam" id="PF08742">
    <property type="entry name" value="C8"/>
    <property type="match status" value="12"/>
</dbReference>
<dbReference type="InterPro" id="IPR035234">
    <property type="entry name" value="IgGFc-bd_N"/>
</dbReference>
<dbReference type="FunFam" id="2.10.25.10:FF:000055">
    <property type="entry name" value="alpha-tectorin isoform X1"/>
    <property type="match status" value="10"/>
</dbReference>
<name>A0A8D2J9T4_VARKO</name>
<dbReference type="SUPFAM" id="SSF57567">
    <property type="entry name" value="Serine protease inhibitors"/>
    <property type="match status" value="11"/>
</dbReference>
<keyword evidence="2" id="KW-1015">Disulfide bond</keyword>
<reference evidence="5" key="1">
    <citation type="submission" date="2025-08" db="UniProtKB">
        <authorList>
            <consortium name="Ensembl"/>
        </authorList>
    </citation>
    <scope>IDENTIFICATION</scope>
</reference>
<dbReference type="InterPro" id="IPR001846">
    <property type="entry name" value="VWF_type-D"/>
</dbReference>
<dbReference type="GO" id="GO:0031012">
    <property type="term" value="C:extracellular matrix"/>
    <property type="evidence" value="ECO:0007669"/>
    <property type="project" value="TreeGrafter"/>
</dbReference>
<feature type="domain" description="VWFD" evidence="4">
    <location>
        <begin position="2357"/>
        <end position="2532"/>
    </location>
</feature>
<keyword evidence="6" id="KW-1185">Reference proteome</keyword>
<feature type="domain" description="VWFD" evidence="4">
    <location>
        <begin position="2760"/>
        <end position="2940"/>
    </location>
</feature>
<dbReference type="SMART" id="SM00832">
    <property type="entry name" value="C8"/>
    <property type="match status" value="12"/>
</dbReference>
<dbReference type="Pfam" id="PF01826">
    <property type="entry name" value="TIL"/>
    <property type="match status" value="12"/>
</dbReference>
<dbReference type="Pfam" id="PF17517">
    <property type="entry name" value="IgGFc_binding"/>
    <property type="match status" value="1"/>
</dbReference>
<evidence type="ECO:0000259" key="4">
    <source>
        <dbReference type="PROSITE" id="PS51233"/>
    </source>
</evidence>
<reference evidence="5" key="2">
    <citation type="submission" date="2025-09" db="UniProtKB">
        <authorList>
            <consortium name="Ensembl"/>
        </authorList>
    </citation>
    <scope>IDENTIFICATION</scope>
</reference>
<organism evidence="5 6">
    <name type="scientific">Varanus komodoensis</name>
    <name type="common">Komodo dragon</name>
    <dbReference type="NCBI Taxonomy" id="61221"/>
    <lineage>
        <taxon>Eukaryota</taxon>
        <taxon>Metazoa</taxon>
        <taxon>Chordata</taxon>
        <taxon>Craniata</taxon>
        <taxon>Vertebrata</taxon>
        <taxon>Euteleostomi</taxon>
        <taxon>Lepidosauria</taxon>
        <taxon>Squamata</taxon>
        <taxon>Bifurcata</taxon>
        <taxon>Unidentata</taxon>
        <taxon>Episquamata</taxon>
        <taxon>Toxicofera</taxon>
        <taxon>Anguimorpha</taxon>
        <taxon>Paleoanguimorpha</taxon>
        <taxon>Varanoidea</taxon>
        <taxon>Varanidae</taxon>
        <taxon>Varanus</taxon>
    </lineage>
</organism>
<dbReference type="InterPro" id="IPR025615">
    <property type="entry name" value="TILa_dom"/>
</dbReference>
<dbReference type="SMART" id="SM00214">
    <property type="entry name" value="VWC"/>
    <property type="match status" value="7"/>
</dbReference>
<keyword evidence="3" id="KW-0325">Glycoprotein</keyword>
<feature type="domain" description="VWFD" evidence="4">
    <location>
        <begin position="1211"/>
        <end position="1381"/>
    </location>
</feature>
<dbReference type="CDD" id="cd19941">
    <property type="entry name" value="TIL"/>
    <property type="match status" value="12"/>
</dbReference>
<evidence type="ECO:0000256" key="1">
    <source>
        <dbReference type="ARBA" id="ARBA00022737"/>
    </source>
</evidence>
<proteinExistence type="predicted"/>
<dbReference type="PANTHER" id="PTHR11339:SF244">
    <property type="entry name" value="IGGFC-BINDING PROTEIN"/>
    <property type="match status" value="1"/>
</dbReference>